<protein>
    <submittedName>
        <fullName evidence="1">Uncharacterized protein</fullName>
    </submittedName>
</protein>
<reference evidence="2" key="1">
    <citation type="journal article" date="2015" name="Nat. Genet.">
        <title>The genome and transcriptome of the zoonotic hookworm Ancylostoma ceylanicum identify infection-specific gene families.</title>
        <authorList>
            <person name="Schwarz E.M."/>
            <person name="Hu Y."/>
            <person name="Antoshechkin I."/>
            <person name="Miller M.M."/>
            <person name="Sternberg P.W."/>
            <person name="Aroian R.V."/>
        </authorList>
    </citation>
    <scope>NUCLEOTIDE SEQUENCE</scope>
    <source>
        <strain evidence="2">HY135</strain>
    </source>
</reference>
<dbReference type="EMBL" id="JARK01001384">
    <property type="protein sequence ID" value="EYC12039.1"/>
    <property type="molecule type" value="Genomic_DNA"/>
</dbReference>
<gene>
    <name evidence="1" type="primary">Acey_s0048.g1578</name>
    <name evidence="1" type="ORF">Y032_0048g1578</name>
</gene>
<keyword evidence="2" id="KW-1185">Reference proteome</keyword>
<evidence type="ECO:0000313" key="2">
    <source>
        <dbReference type="Proteomes" id="UP000024635"/>
    </source>
</evidence>
<name>A0A016U9S9_9BILA</name>
<proteinExistence type="predicted"/>
<evidence type="ECO:0000313" key="1">
    <source>
        <dbReference type="EMBL" id="EYC12039.1"/>
    </source>
</evidence>
<organism evidence="1 2">
    <name type="scientific">Ancylostoma ceylanicum</name>
    <dbReference type="NCBI Taxonomy" id="53326"/>
    <lineage>
        <taxon>Eukaryota</taxon>
        <taxon>Metazoa</taxon>
        <taxon>Ecdysozoa</taxon>
        <taxon>Nematoda</taxon>
        <taxon>Chromadorea</taxon>
        <taxon>Rhabditida</taxon>
        <taxon>Rhabditina</taxon>
        <taxon>Rhabditomorpha</taxon>
        <taxon>Strongyloidea</taxon>
        <taxon>Ancylostomatidae</taxon>
        <taxon>Ancylostomatinae</taxon>
        <taxon>Ancylostoma</taxon>
    </lineage>
</organism>
<accession>A0A016U9S9</accession>
<dbReference type="AlphaFoldDB" id="A0A016U9S9"/>
<sequence length="89" mass="10113">MVDGLLSFLQEFGSAALEFCELRGKDGIWLEKDLCYIMRSYKFLSELSAFAKSSTIEIKAPFEVWQNGVIFKERLGLAMKFFQLSSASV</sequence>
<comment type="caution">
    <text evidence="1">The sequence shown here is derived from an EMBL/GenBank/DDBJ whole genome shotgun (WGS) entry which is preliminary data.</text>
</comment>
<dbReference type="Proteomes" id="UP000024635">
    <property type="component" value="Unassembled WGS sequence"/>
</dbReference>